<dbReference type="InterPro" id="IPR042003">
    <property type="entry name" value="Sortase_E"/>
</dbReference>
<sequence length="270" mass="29766">MKLSKIFTLSVTAYIVANLLTGVVTYAKDITQPISTNPSSSLVFRPINNDPDIKKALDFVKDTSTKVVSPLTNSEDATKPTAIPEQLTIQPTPTPPTETTPSTENVLGSFITFGPSLNSKPVDPNGTIMIPRIGVNSPIAFNVQISDKKYYQQALDHGVAHANGTGIPSEEGSNTYLFAHSTQFEEHIAKYAAVFTKLHQLEINDQIVIFYNGKRYDYAVVEEEIVPSFDVSVLTKQHEYTALTLQTCWPPGIPKDRFITTAKLISVYDR</sequence>
<dbReference type="GO" id="GO:0016787">
    <property type="term" value="F:hydrolase activity"/>
    <property type="evidence" value="ECO:0007669"/>
    <property type="project" value="UniProtKB-KW"/>
</dbReference>
<protein>
    <recommendedName>
        <fullName evidence="5">Sortase</fullName>
    </recommendedName>
</protein>
<dbReference type="EMBL" id="PCSU01000023">
    <property type="protein sequence ID" value="PIP56714.1"/>
    <property type="molecule type" value="Genomic_DNA"/>
</dbReference>
<dbReference type="AlphaFoldDB" id="A0A2H0BGF8"/>
<dbReference type="Pfam" id="PF04203">
    <property type="entry name" value="Sortase"/>
    <property type="match status" value="1"/>
</dbReference>
<dbReference type="CDD" id="cd05830">
    <property type="entry name" value="Sortase_E"/>
    <property type="match status" value="1"/>
</dbReference>
<comment type="caution">
    <text evidence="3">The sequence shown here is derived from an EMBL/GenBank/DDBJ whole genome shotgun (WGS) entry which is preliminary data.</text>
</comment>
<keyword evidence="1" id="KW-0378">Hydrolase</keyword>
<dbReference type="NCBIfam" id="TIGR01076">
    <property type="entry name" value="sortase_fam"/>
    <property type="match status" value="1"/>
</dbReference>
<name>A0A2H0BGF8_UNCKA</name>
<dbReference type="Proteomes" id="UP000228495">
    <property type="component" value="Unassembled WGS sequence"/>
</dbReference>
<dbReference type="Gene3D" id="2.40.260.10">
    <property type="entry name" value="Sortase"/>
    <property type="match status" value="1"/>
</dbReference>
<evidence type="ECO:0000313" key="3">
    <source>
        <dbReference type="EMBL" id="PIP56714.1"/>
    </source>
</evidence>
<organism evidence="3 4">
    <name type="scientific">candidate division WWE3 bacterium CG22_combo_CG10-13_8_21_14_all_39_12</name>
    <dbReference type="NCBI Taxonomy" id="1975094"/>
    <lineage>
        <taxon>Bacteria</taxon>
        <taxon>Katanobacteria</taxon>
    </lineage>
</organism>
<proteinExistence type="predicted"/>
<evidence type="ECO:0008006" key="5">
    <source>
        <dbReference type="Google" id="ProtNLM"/>
    </source>
</evidence>
<accession>A0A2H0BGF8</accession>
<dbReference type="SUPFAM" id="SSF63817">
    <property type="entry name" value="Sortase"/>
    <property type="match status" value="1"/>
</dbReference>
<feature type="region of interest" description="Disordered" evidence="2">
    <location>
        <begin position="69"/>
        <end position="102"/>
    </location>
</feature>
<evidence type="ECO:0000256" key="2">
    <source>
        <dbReference type="SAM" id="MobiDB-lite"/>
    </source>
</evidence>
<evidence type="ECO:0000313" key="4">
    <source>
        <dbReference type="Proteomes" id="UP000228495"/>
    </source>
</evidence>
<evidence type="ECO:0000256" key="1">
    <source>
        <dbReference type="ARBA" id="ARBA00022801"/>
    </source>
</evidence>
<dbReference type="InterPro" id="IPR005754">
    <property type="entry name" value="Sortase"/>
</dbReference>
<gene>
    <name evidence="3" type="ORF">COX05_01710</name>
</gene>
<reference evidence="3 4" key="1">
    <citation type="submission" date="2017-09" db="EMBL/GenBank/DDBJ databases">
        <title>Depth-based differentiation of microbial function through sediment-hosted aquifers and enrichment of novel symbionts in the deep terrestrial subsurface.</title>
        <authorList>
            <person name="Probst A.J."/>
            <person name="Ladd B."/>
            <person name="Jarett J.K."/>
            <person name="Geller-Mcgrath D.E."/>
            <person name="Sieber C.M."/>
            <person name="Emerson J.B."/>
            <person name="Anantharaman K."/>
            <person name="Thomas B.C."/>
            <person name="Malmstrom R."/>
            <person name="Stieglmeier M."/>
            <person name="Klingl A."/>
            <person name="Woyke T."/>
            <person name="Ryan C.M."/>
            <person name="Banfield J.F."/>
        </authorList>
    </citation>
    <scope>NUCLEOTIDE SEQUENCE [LARGE SCALE GENOMIC DNA]</scope>
    <source>
        <strain evidence="3">CG22_combo_CG10-13_8_21_14_all_39_12</strain>
    </source>
</reference>
<dbReference type="InterPro" id="IPR023365">
    <property type="entry name" value="Sortase_dom-sf"/>
</dbReference>